<evidence type="ECO:0000259" key="1">
    <source>
        <dbReference type="PROSITE" id="PS50801"/>
    </source>
</evidence>
<gene>
    <name evidence="2" type="ORF">MMSR116_08715</name>
</gene>
<proteinExistence type="predicted"/>
<evidence type="ECO:0000313" key="2">
    <source>
        <dbReference type="EMBL" id="QGY01949.1"/>
    </source>
</evidence>
<reference evidence="2 3" key="2">
    <citation type="journal article" date="2013" name="Genome Announc.">
        <title>Draft Genome Sequence of Methylobacterium mesophilicum Strain SR1.6/6, Isolated from Citrus sinensis.</title>
        <authorList>
            <person name="Marinho Almeida D."/>
            <person name="Dini-Andreote F."/>
            <person name="Camargo Neves A.A."/>
            <person name="Juca Ramos R.T."/>
            <person name="Andreote F.D."/>
            <person name="Carneiro A.R."/>
            <person name="Oliveira de Souza Lima A."/>
            <person name="Caracciolo Gomes de Sa P.H."/>
            <person name="Ribeiro Barbosa M.S."/>
            <person name="Araujo W.L."/>
            <person name="Silva A."/>
        </authorList>
    </citation>
    <scope>NUCLEOTIDE SEQUENCE [LARGE SCALE GENOMIC DNA]</scope>
    <source>
        <strain evidence="2 3">SR1.6/6</strain>
    </source>
</reference>
<feature type="domain" description="STAS" evidence="1">
    <location>
        <begin position="34"/>
        <end position="91"/>
    </location>
</feature>
<dbReference type="SUPFAM" id="SSF55874">
    <property type="entry name" value="ATPase domain of HSP90 chaperone/DNA topoisomerase II/histidine kinase"/>
    <property type="match status" value="1"/>
</dbReference>
<dbReference type="AlphaFoldDB" id="A0A6B9FJ10"/>
<organism evidence="2 3">
    <name type="scientific">Methylobacterium mesophilicum SR1.6/6</name>
    <dbReference type="NCBI Taxonomy" id="908290"/>
    <lineage>
        <taxon>Bacteria</taxon>
        <taxon>Pseudomonadati</taxon>
        <taxon>Pseudomonadota</taxon>
        <taxon>Alphaproteobacteria</taxon>
        <taxon>Hyphomicrobiales</taxon>
        <taxon>Methylobacteriaceae</taxon>
        <taxon>Methylobacterium</taxon>
    </lineage>
</organism>
<dbReference type="EMBL" id="CP043538">
    <property type="protein sequence ID" value="QGY01949.1"/>
    <property type="molecule type" value="Genomic_DNA"/>
</dbReference>
<reference evidence="2 3" key="1">
    <citation type="journal article" date="2012" name="Genet. Mol. Biol.">
        <title>Analysis of 16S rRNA and mxaF genes revealing insights into Methylobacterium niche-specific plant association.</title>
        <authorList>
            <person name="Dourado M.N."/>
            <person name="Andreote F.D."/>
            <person name="Dini-Andreote F."/>
            <person name="Conti R."/>
            <person name="Araujo J.M."/>
            <person name="Araujo W.L."/>
        </authorList>
    </citation>
    <scope>NUCLEOTIDE SEQUENCE [LARGE SCALE GENOMIC DNA]</scope>
    <source>
        <strain evidence="2 3">SR1.6/6</strain>
    </source>
</reference>
<dbReference type="PROSITE" id="PS50801">
    <property type="entry name" value="STAS"/>
    <property type="match status" value="1"/>
</dbReference>
<dbReference type="Proteomes" id="UP000012488">
    <property type="component" value="Chromosome"/>
</dbReference>
<sequence>MRAVANIHLGPEPGAAARGSLIGNAAGFGTMAGLHRALSAHSDTDIIVDLSRVGWVDGHLTAALDTVFRKAGSRGNAVSLTGMAPRLRDTFCKNHLILARKPDRFNTVMPITAFEEDDGPAFSWYAKRHLDRPEMPRMTTALRRRFFEGLDELFANAVLHAHATQPIIVGGQYYPRAHRLAFCMADGGQGIPSAVRAKLGDAQSAEDAIAWAMEPYNTTRLGDIPGGLGSKVLRDFIALNGGQMTIVSGGGFWRQTGAQACKRALGAPYPGTVVVLEIDTSDRQPYDLDEAPDPYSIW</sequence>
<dbReference type="InterPro" id="IPR036513">
    <property type="entry name" value="STAS_dom_sf"/>
</dbReference>
<dbReference type="KEGG" id="mmes:MMSR116_08715"/>
<dbReference type="InterPro" id="IPR036890">
    <property type="entry name" value="HATPase_C_sf"/>
</dbReference>
<dbReference type="Gene3D" id="3.30.565.10">
    <property type="entry name" value="Histidine kinase-like ATPase, C-terminal domain"/>
    <property type="match status" value="1"/>
</dbReference>
<protein>
    <recommendedName>
        <fullName evidence="1">STAS domain-containing protein</fullName>
    </recommendedName>
</protein>
<dbReference type="RefSeq" id="WP_010684714.1">
    <property type="nucleotide sequence ID" value="NZ_CP043538.1"/>
</dbReference>
<accession>A0A6B9FJ10</accession>
<evidence type="ECO:0000313" key="3">
    <source>
        <dbReference type="Proteomes" id="UP000012488"/>
    </source>
</evidence>
<name>A0A6B9FJ10_9HYPH</name>
<dbReference type="InterPro" id="IPR002645">
    <property type="entry name" value="STAS_dom"/>
</dbReference>
<dbReference type="OrthoDB" id="3194831at2"/>
<dbReference type="SUPFAM" id="SSF52091">
    <property type="entry name" value="SpoIIaa-like"/>
    <property type="match status" value="1"/>
</dbReference>